<feature type="transmembrane region" description="Helical" evidence="12">
    <location>
        <begin position="85"/>
        <end position="105"/>
    </location>
</feature>
<keyword evidence="6" id="KW-0598">Phosphotransferase system</keyword>
<dbReference type="GO" id="GO:0016301">
    <property type="term" value="F:kinase activity"/>
    <property type="evidence" value="ECO:0007669"/>
    <property type="project" value="UniProtKB-KW"/>
</dbReference>
<dbReference type="NCBIfam" id="TIGR00826">
    <property type="entry name" value="EIIB_glc"/>
    <property type="match status" value="1"/>
</dbReference>
<evidence type="ECO:0000259" key="13">
    <source>
        <dbReference type="PROSITE" id="PS51098"/>
    </source>
</evidence>
<evidence type="ECO:0000256" key="3">
    <source>
        <dbReference type="ARBA" id="ARBA00022475"/>
    </source>
</evidence>
<accession>A0ABD7LU75</accession>
<dbReference type="EC" id="2.7.1.191" evidence="15"/>
<keyword evidence="5 15" id="KW-0808">Transferase</keyword>
<keyword evidence="7 12" id="KW-0812">Transmembrane</keyword>
<reference evidence="15 16" key="1">
    <citation type="submission" date="2016-04" db="EMBL/GenBank/DDBJ databases">
        <authorList>
            <person name="Millard A."/>
        </authorList>
    </citation>
    <scope>NUCLEOTIDE SEQUENCE [LARGE SCALE GENOMIC DNA]</scope>
    <source>
        <strain evidence="15">Isolate 22</strain>
    </source>
</reference>
<evidence type="ECO:0000256" key="10">
    <source>
        <dbReference type="ARBA" id="ARBA00023136"/>
    </source>
</evidence>
<dbReference type="PANTHER" id="PTHR30009:SF24">
    <property type="entry name" value="PTS SYSTEM, IIBC COMPONENT"/>
    <property type="match status" value="1"/>
</dbReference>
<feature type="domain" description="PTS EIIB type-1" evidence="13">
    <location>
        <begin position="448"/>
        <end position="527"/>
    </location>
</feature>
<dbReference type="InterPro" id="IPR050429">
    <property type="entry name" value="PTS_Glucose_EIICBA"/>
</dbReference>
<evidence type="ECO:0000256" key="9">
    <source>
        <dbReference type="ARBA" id="ARBA00022989"/>
    </source>
</evidence>
<dbReference type="Pfam" id="PF02378">
    <property type="entry name" value="PTS_EIIC"/>
    <property type="match status" value="1"/>
</dbReference>
<dbReference type="CDD" id="cd00212">
    <property type="entry name" value="PTS_IIB_glc"/>
    <property type="match status" value="1"/>
</dbReference>
<dbReference type="PROSITE" id="PS51103">
    <property type="entry name" value="PTS_EIIC_TYPE_1"/>
    <property type="match status" value="1"/>
</dbReference>
<dbReference type="PANTHER" id="PTHR30009">
    <property type="entry name" value="CYTOCHROME C-TYPE SYNTHESIS PROTEIN AND PTS TRANSMEMBRANE COMPONENT"/>
    <property type="match status" value="1"/>
</dbReference>
<evidence type="ECO:0000256" key="12">
    <source>
        <dbReference type="SAM" id="Phobius"/>
    </source>
</evidence>
<feature type="transmembrane region" description="Helical" evidence="12">
    <location>
        <begin position="144"/>
        <end position="163"/>
    </location>
</feature>
<dbReference type="InterPro" id="IPR001996">
    <property type="entry name" value="PTS_IIB_1"/>
</dbReference>
<feature type="transmembrane region" description="Helical" evidence="12">
    <location>
        <begin position="372"/>
        <end position="393"/>
    </location>
</feature>
<feature type="transmembrane region" description="Helical" evidence="12">
    <location>
        <begin position="210"/>
        <end position="231"/>
    </location>
</feature>
<comment type="caution">
    <text evidence="15">The sequence shown here is derived from an EMBL/GenBank/DDBJ whole genome shotgun (WGS) entry which is preliminary data.</text>
</comment>
<dbReference type="PROSITE" id="PS51098">
    <property type="entry name" value="PTS_EIIB_TYPE_1"/>
    <property type="match status" value="1"/>
</dbReference>
<dbReference type="AlphaFoldDB" id="A0ABD7LU75"/>
<gene>
    <name evidence="15" type="ORF">DTPHA_603096</name>
</gene>
<comment type="subcellular location">
    <subcellularLocation>
        <location evidence="1">Cell membrane</location>
        <topology evidence="1">Multi-pass membrane protein</topology>
    </subcellularLocation>
</comment>
<dbReference type="SUPFAM" id="SSF55604">
    <property type="entry name" value="Glucose permease domain IIB"/>
    <property type="match status" value="1"/>
</dbReference>
<evidence type="ECO:0000256" key="8">
    <source>
        <dbReference type="ARBA" id="ARBA00022777"/>
    </source>
</evidence>
<evidence type="ECO:0000313" key="16">
    <source>
        <dbReference type="Proteomes" id="UP000183509"/>
    </source>
</evidence>
<dbReference type="GO" id="GO:0005886">
    <property type="term" value="C:plasma membrane"/>
    <property type="evidence" value="ECO:0007669"/>
    <property type="project" value="UniProtKB-SubCell"/>
</dbReference>
<evidence type="ECO:0000313" key="15">
    <source>
        <dbReference type="EMBL" id="SAZ45668.1"/>
    </source>
</evidence>
<sequence>MRTYIQKLGKSLMGPLSIIVASGLLLGIVSILQNPTLVGESFANATVIQGFVGGVQAIVGTMFGLLPILFAISVAIGMSREDKEIAAFSVVIAFILFHVVINYLLQLRGITAESTSVETLMSDGMSQIKAVETSNMYETLLGTFTYRMGVFGGIIAGLWTAMIHNRYHTKQLPAAFSFFSGNRFVPIMIILTIPIISIASFFIWPFVNTAINALGGLIGKSGVIGTFLYGFSERLLIPTGLHHVLNQLIRFTPIGGTATINGETVSGALTIFNTELALPVKDMDILRSATRFLTQGTHPFMVFGLPAACYAMYKTSYLAQRPKIKGMLIAAAATCFVTGITEPIEFAFIFISPILWVFHAFMAGLSFMLMNLFGVAVGNAGGGFIDLAIFGILQGTYTRWYLVVALGLVYAVAYYFVFKYVIERFDVKTPGRSNDDVLEDQDEEMTENELGKLILQGLGGAGNIQEIDNCISRLRLVLKDTATIDEHILKKTGSMGIVKINENNLQVVYGGQVENATRSLKNEMKRK</sequence>
<evidence type="ECO:0000256" key="7">
    <source>
        <dbReference type="ARBA" id="ARBA00022692"/>
    </source>
</evidence>
<feature type="transmembrane region" description="Helical" evidence="12">
    <location>
        <begin position="184"/>
        <end position="204"/>
    </location>
</feature>
<keyword evidence="8" id="KW-0418">Kinase</keyword>
<name>A0ABD7LU75_ENTFC</name>
<feature type="transmembrane region" description="Helical" evidence="12">
    <location>
        <begin position="12"/>
        <end position="33"/>
    </location>
</feature>
<feature type="transmembrane region" description="Helical" evidence="12">
    <location>
        <begin position="399"/>
        <end position="418"/>
    </location>
</feature>
<keyword evidence="3" id="KW-1003">Cell membrane</keyword>
<evidence type="ECO:0000259" key="14">
    <source>
        <dbReference type="PROSITE" id="PS51103"/>
    </source>
</evidence>
<keyword evidence="4" id="KW-0762">Sugar transport</keyword>
<evidence type="ECO:0000256" key="4">
    <source>
        <dbReference type="ARBA" id="ARBA00022597"/>
    </source>
</evidence>
<protein>
    <submittedName>
        <fullName evidence="15">PTS system, N-acetylglucosamine-specific IICBA component</fullName>
        <ecNumber evidence="15">2.7.1.191</ecNumber>
    </submittedName>
</protein>
<dbReference type="InterPro" id="IPR003352">
    <property type="entry name" value="PTS_EIIC"/>
</dbReference>
<keyword evidence="2" id="KW-0813">Transport</keyword>
<evidence type="ECO:0000256" key="5">
    <source>
        <dbReference type="ARBA" id="ARBA00022679"/>
    </source>
</evidence>
<feature type="transmembrane region" description="Helical" evidence="12">
    <location>
        <begin position="53"/>
        <end position="78"/>
    </location>
</feature>
<dbReference type="GO" id="GO:0009401">
    <property type="term" value="P:phosphoenolpyruvate-dependent sugar phosphotransferase system"/>
    <property type="evidence" value="ECO:0007669"/>
    <property type="project" value="UniProtKB-KW"/>
</dbReference>
<dbReference type="RefSeq" id="WP_010782542.1">
    <property type="nucleotide sequence ID" value="NZ_CABGIM010000008.1"/>
</dbReference>
<dbReference type="Proteomes" id="UP000183509">
    <property type="component" value="Unassembled WGS sequence"/>
</dbReference>
<dbReference type="Gene3D" id="3.30.1360.60">
    <property type="entry name" value="Glucose permease domain IIB"/>
    <property type="match status" value="1"/>
</dbReference>
<feature type="domain" description="PTS EIIC type-1" evidence="14">
    <location>
        <begin position="1"/>
        <end position="434"/>
    </location>
</feature>
<evidence type="ECO:0000256" key="11">
    <source>
        <dbReference type="PROSITE-ProRule" id="PRU00421"/>
    </source>
</evidence>
<dbReference type="InterPro" id="IPR013013">
    <property type="entry name" value="PTS_EIIC_1"/>
</dbReference>
<dbReference type="EMBL" id="FKLM01000142">
    <property type="protein sequence ID" value="SAZ45668.1"/>
    <property type="molecule type" value="Genomic_DNA"/>
</dbReference>
<feature type="transmembrane region" description="Helical" evidence="12">
    <location>
        <begin position="324"/>
        <end position="340"/>
    </location>
</feature>
<feature type="active site" description="Phosphocysteine intermediate; for EIIB activity" evidence="11">
    <location>
        <position position="470"/>
    </location>
</feature>
<evidence type="ECO:0000256" key="2">
    <source>
        <dbReference type="ARBA" id="ARBA00022448"/>
    </source>
</evidence>
<evidence type="ECO:0000256" key="1">
    <source>
        <dbReference type="ARBA" id="ARBA00004651"/>
    </source>
</evidence>
<dbReference type="InterPro" id="IPR018113">
    <property type="entry name" value="PTrfase_EIIB_Cys"/>
</dbReference>
<evidence type="ECO:0000256" key="6">
    <source>
        <dbReference type="ARBA" id="ARBA00022683"/>
    </source>
</evidence>
<organism evidence="15 16">
    <name type="scientific">Enterococcus faecium</name>
    <name type="common">Streptococcus faecium</name>
    <dbReference type="NCBI Taxonomy" id="1352"/>
    <lineage>
        <taxon>Bacteria</taxon>
        <taxon>Bacillati</taxon>
        <taxon>Bacillota</taxon>
        <taxon>Bacilli</taxon>
        <taxon>Lactobacillales</taxon>
        <taxon>Enterococcaceae</taxon>
        <taxon>Enterococcus</taxon>
    </lineage>
</organism>
<keyword evidence="10 12" id="KW-0472">Membrane</keyword>
<keyword evidence="9 12" id="KW-1133">Transmembrane helix</keyword>
<proteinExistence type="predicted"/>
<dbReference type="Pfam" id="PF00367">
    <property type="entry name" value="PTS_EIIB"/>
    <property type="match status" value="1"/>
</dbReference>
<dbReference type="InterPro" id="IPR036878">
    <property type="entry name" value="Glu_permease_IIB"/>
</dbReference>